<sequence length="95" mass="9716">MLTLTEEATTAVKTITAQFPDAPQGGVRIAGAGSPESQFALSVVDAPEPADTVVENSGARVFLDTDAAAVLDDRVLDAQIDPQQGSVQFAVTTAA</sequence>
<keyword evidence="2" id="KW-1185">Reference proteome</keyword>
<comment type="caution">
    <text evidence="1">The sequence shown here is derived from an EMBL/GenBank/DDBJ whole genome shotgun (WGS) entry which is preliminary data.</text>
</comment>
<organism evidence="1 2">
    <name type="scientific">Microbacterium galbum</name>
    <dbReference type="NCBI Taxonomy" id="3075994"/>
    <lineage>
        <taxon>Bacteria</taxon>
        <taxon>Bacillati</taxon>
        <taxon>Actinomycetota</taxon>
        <taxon>Actinomycetes</taxon>
        <taxon>Micrococcales</taxon>
        <taxon>Microbacteriaceae</taxon>
        <taxon>Microbacterium</taxon>
    </lineage>
</organism>
<proteinExistence type="predicted"/>
<accession>A0ABU3T825</accession>
<evidence type="ECO:0000313" key="1">
    <source>
        <dbReference type="EMBL" id="MDU0367525.1"/>
    </source>
</evidence>
<evidence type="ECO:0000313" key="2">
    <source>
        <dbReference type="Proteomes" id="UP001263371"/>
    </source>
</evidence>
<dbReference type="Gene3D" id="2.60.300.12">
    <property type="entry name" value="HesB-like domain"/>
    <property type="match status" value="1"/>
</dbReference>
<reference evidence="1 2" key="1">
    <citation type="submission" date="2023-09" db="EMBL/GenBank/DDBJ databases">
        <title>Microbacterium fusihabitans sp. nov., Microbacterium phycihabitans sp. nov., and Microbacterium cervinum sp. nov., isolated from dried seaweeds of beach.</title>
        <authorList>
            <person name="Lee S.D."/>
        </authorList>
    </citation>
    <scope>NUCLEOTIDE SEQUENCE [LARGE SCALE GENOMIC DNA]</scope>
    <source>
        <strain evidence="1 2">KSW4-17</strain>
    </source>
</reference>
<protein>
    <submittedName>
        <fullName evidence="1">Fe-S cluster assembly protein HesB</fullName>
    </submittedName>
</protein>
<gene>
    <name evidence="1" type="ORF">RWH45_09870</name>
</gene>
<dbReference type="EMBL" id="JAWDIS010000002">
    <property type="protein sequence ID" value="MDU0367525.1"/>
    <property type="molecule type" value="Genomic_DNA"/>
</dbReference>
<dbReference type="Proteomes" id="UP001263371">
    <property type="component" value="Unassembled WGS sequence"/>
</dbReference>
<dbReference type="RefSeq" id="WP_315994737.1">
    <property type="nucleotide sequence ID" value="NZ_JAWDIS010000002.1"/>
</dbReference>
<dbReference type="SUPFAM" id="SSF89360">
    <property type="entry name" value="HesB-like domain"/>
    <property type="match status" value="1"/>
</dbReference>
<name>A0ABU3T825_9MICO</name>
<dbReference type="InterPro" id="IPR035903">
    <property type="entry name" value="HesB-like_dom_sf"/>
</dbReference>